<accession>A1TXQ0</accession>
<protein>
    <submittedName>
        <fullName evidence="2">Uncharacterized protein</fullName>
    </submittedName>
</protein>
<dbReference type="AlphaFoldDB" id="A1TXQ0"/>
<organism evidence="2 3">
    <name type="scientific">Marinobacter nauticus (strain ATCC 700491 / DSM 11845 / VT8)</name>
    <name type="common">Marinobacter aquaeolei</name>
    <dbReference type="NCBI Taxonomy" id="351348"/>
    <lineage>
        <taxon>Bacteria</taxon>
        <taxon>Pseudomonadati</taxon>
        <taxon>Pseudomonadota</taxon>
        <taxon>Gammaproteobacteria</taxon>
        <taxon>Pseudomonadales</taxon>
        <taxon>Marinobacteraceae</taxon>
        <taxon>Marinobacter</taxon>
    </lineage>
</organism>
<keyword evidence="1" id="KW-1133">Transmembrane helix</keyword>
<sequence length="271" mass="31128">MKELVFDVGLLVTASLGVLGYLMKLRLQRKESARTVLFHLLEIRQQLLIEQPKLDKMVDEFQSELHGILGERPNLKELVTNQIPREQIATLLASMVDGLVRADQKLLNSYETALFEYSRINPLLTHRLRGMKLLPKMSENVSNVVTSLIDTMPHSDEASEVNSFGKTQIELSHDNTMSELMANLNTMVRCVSWKAGFWFWFRVWLWPLIWPAKEVQDESRTQDLRDLLENFFKSILLATEPPGEIKAQIETATLGEILNLFETQLTETSNN</sequence>
<gene>
    <name evidence="2" type="ordered locus">Maqu_0416</name>
</gene>
<dbReference type="RefSeq" id="WP_011783964.1">
    <property type="nucleotide sequence ID" value="NC_008740.1"/>
</dbReference>
<feature type="transmembrane region" description="Helical" evidence="1">
    <location>
        <begin position="6"/>
        <end position="23"/>
    </location>
</feature>
<dbReference type="EMBL" id="CP000514">
    <property type="protein sequence ID" value="ABM17519.1"/>
    <property type="molecule type" value="Genomic_DNA"/>
</dbReference>
<evidence type="ECO:0000313" key="3">
    <source>
        <dbReference type="Proteomes" id="UP000000998"/>
    </source>
</evidence>
<reference evidence="3" key="1">
    <citation type="journal article" date="2011" name="Appl. Environ. Microbiol.">
        <title>Genomic potential of Marinobacter aquaeolei, a biogeochemical 'opportunitroph'.</title>
        <authorList>
            <person name="Singer E."/>
            <person name="Webb E.A."/>
            <person name="Nelson W.C."/>
            <person name="Heidelberg J.F."/>
            <person name="Ivanova N."/>
            <person name="Pati A."/>
            <person name="Edwards K.J."/>
        </authorList>
    </citation>
    <scope>NUCLEOTIDE SEQUENCE [LARGE SCALE GENOMIC DNA]</scope>
    <source>
        <strain evidence="3">ATCC 700491 / DSM 11845 / VT8</strain>
    </source>
</reference>
<name>A1TXQ0_MARN8</name>
<evidence type="ECO:0000256" key="1">
    <source>
        <dbReference type="SAM" id="Phobius"/>
    </source>
</evidence>
<keyword evidence="1" id="KW-0472">Membrane</keyword>
<keyword evidence="1" id="KW-0812">Transmembrane</keyword>
<dbReference type="KEGG" id="maq:Maqu_0416"/>
<dbReference type="Proteomes" id="UP000000998">
    <property type="component" value="Chromosome"/>
</dbReference>
<dbReference type="HOGENOM" id="CLU_1026025_0_0_6"/>
<proteinExistence type="predicted"/>
<dbReference type="OrthoDB" id="6370546at2"/>
<dbReference type="STRING" id="351348.Maqu_0416"/>
<evidence type="ECO:0000313" key="2">
    <source>
        <dbReference type="EMBL" id="ABM17519.1"/>
    </source>
</evidence>